<keyword evidence="5 6" id="KW-0539">Nucleus</keyword>
<sequence>MRGKQQTLVYPEEDSYQSQLSTVSNLHLGGSHLQDLVHASKELSTLKTRPTTPVLANDGGGGFWLATVATGANTPAGLPPHGTHHPAMDPTCRSTETGFINSQPSMAEFMTALPQLAGDSSLQHSPGTGGSISPGAHHPAYHTMMDPHGVADPSGVNVPEYPWMKEKKTTRKSNQQENGLPRRLRTAYTNTQLLELEKEFHFNKYLCRPRRIEIAASLDLTERQVKVWFQNRRMKHKRQTLSKEDGDEKDGSTSDGMEKSKGDNMLSADDEKKSCHNCDISGVGDVGSTLTGDVTDLGSSGRRSSNNNNTPGTTNNNNNNNNNNSNSGFNTNSNGASSVGSTNSVSSSFEKMIVDDDSRSQDGSEVTSPSVTKKLSGEVRIKVESGHKSPNTAKQQQQITVSKKSPSTSTKDMCSVSSNGVLLAMPDSTVSTPVLPGQNSTRSLTPSSTPGTPVSVQLQQGSPLGIQQATHTPYMQRPRSSPSSTTSLSGPMLHASANPGTMSPHGSRSIPNNQQAHFQQQGVYQPASTIDYRNGVPTNRQSIPTATQQTQQQSQQNSYCSRDTYQQPRISYPGEVNSLYVRQNQTVGSRMAHHVRATGTTSRSMYNTNMQFHQQQLQYGSTGEYNGYPQAGPYHGYHRSMQSTNAYNSGQGYSATPSEQATDSYMTSGNYGYSAGSNYHGASEGLTTHGHAAVSVQTAGQHYFNDIQQQQQHPQQHTAEGYVTHQPPMHPSSGEYRSGNKCHPGAYYEQASQLHVHQGGEASSIPNSYVSSPDPFPAPGMTTTATAIAAATAAVITPPGSASQADSNNESYGNYGNFYGEPVHTAAAAAAAPPPSADNSNSSSDFNFLSNLANDFAPEYYQLS</sequence>
<evidence type="ECO:0000313" key="10">
    <source>
        <dbReference type="EMBL" id="RLU17895.1"/>
    </source>
</evidence>
<keyword evidence="3 6" id="KW-0238">DNA-binding</keyword>
<dbReference type="PANTHER" id="PTHR24333:SF13">
    <property type="entry name" value="HOMEOBOX DOMAIN-CONTAINING PROTEIN"/>
    <property type="match status" value="1"/>
</dbReference>
<feature type="DNA-binding region" description="Homeobox" evidence="6">
    <location>
        <begin position="181"/>
        <end position="240"/>
    </location>
</feature>
<dbReference type="PROSITE" id="PS00032">
    <property type="entry name" value="ANTENNAPEDIA"/>
    <property type="match status" value="1"/>
</dbReference>
<organism evidence="10">
    <name type="scientific">Ooceraea biroi</name>
    <name type="common">Clonal raider ant</name>
    <name type="synonym">Cerapachys biroi</name>
    <dbReference type="NCBI Taxonomy" id="2015173"/>
    <lineage>
        <taxon>Eukaryota</taxon>
        <taxon>Metazoa</taxon>
        <taxon>Ecdysozoa</taxon>
        <taxon>Arthropoda</taxon>
        <taxon>Hexapoda</taxon>
        <taxon>Insecta</taxon>
        <taxon>Pterygota</taxon>
        <taxon>Neoptera</taxon>
        <taxon>Endopterygota</taxon>
        <taxon>Hymenoptera</taxon>
        <taxon>Apocrita</taxon>
        <taxon>Aculeata</taxon>
        <taxon>Formicoidea</taxon>
        <taxon>Formicidae</taxon>
        <taxon>Dorylinae</taxon>
        <taxon>Ooceraea</taxon>
    </lineage>
</organism>
<dbReference type="GO" id="GO:0000981">
    <property type="term" value="F:DNA-binding transcription factor activity, RNA polymerase II-specific"/>
    <property type="evidence" value="ECO:0007669"/>
    <property type="project" value="InterPro"/>
</dbReference>
<dbReference type="GO" id="GO:0005634">
    <property type="term" value="C:nucleus"/>
    <property type="evidence" value="ECO:0007669"/>
    <property type="project" value="UniProtKB-SubCell"/>
</dbReference>
<evidence type="ECO:0000256" key="5">
    <source>
        <dbReference type="ARBA" id="ARBA00023242"/>
    </source>
</evidence>
<dbReference type="SMART" id="SM00389">
    <property type="entry name" value="HOX"/>
    <property type="match status" value="1"/>
</dbReference>
<dbReference type="CDD" id="cd00086">
    <property type="entry name" value="homeodomain"/>
    <property type="match status" value="1"/>
</dbReference>
<dbReference type="Gene3D" id="1.10.10.60">
    <property type="entry name" value="Homeodomain-like"/>
    <property type="match status" value="1"/>
</dbReference>
<dbReference type="PROSITE" id="PS00027">
    <property type="entry name" value="HOMEOBOX_1"/>
    <property type="match status" value="1"/>
</dbReference>
<evidence type="ECO:0000256" key="7">
    <source>
        <dbReference type="RuleBase" id="RU000682"/>
    </source>
</evidence>
<comment type="subcellular location">
    <subcellularLocation>
        <location evidence="1 6 7">Nucleus</location>
    </subcellularLocation>
</comment>
<dbReference type="PRINTS" id="PR00024">
    <property type="entry name" value="HOMEOBOX"/>
</dbReference>
<feature type="compositionally biased region" description="Low complexity" evidence="8">
    <location>
        <begin position="400"/>
        <end position="411"/>
    </location>
</feature>
<feature type="region of interest" description="Disordered" evidence="8">
    <location>
        <begin position="235"/>
        <end position="273"/>
    </location>
</feature>
<feature type="compositionally biased region" description="Polar residues" evidence="8">
    <location>
        <begin position="363"/>
        <end position="373"/>
    </location>
</feature>
<accession>A0A3L8DBL8</accession>
<evidence type="ECO:0000256" key="6">
    <source>
        <dbReference type="PROSITE-ProRule" id="PRU00108"/>
    </source>
</evidence>
<feature type="compositionally biased region" description="Basic and acidic residues" evidence="8">
    <location>
        <begin position="241"/>
        <end position="262"/>
    </location>
</feature>
<name>A0A3L8DBL8_OOCBI</name>
<dbReference type="PANTHER" id="PTHR24333">
    <property type="entry name" value="HOMEO BOX HB9 LIKE A-RELATED"/>
    <property type="match status" value="1"/>
</dbReference>
<protein>
    <recommendedName>
        <fullName evidence="9">Homeobox domain-containing protein</fullName>
    </recommendedName>
</protein>
<dbReference type="InterPro" id="IPR001827">
    <property type="entry name" value="Homeobox_Antennapedia_CS"/>
</dbReference>
<proteinExistence type="predicted"/>
<comment type="caution">
    <text evidence="10">The sequence shown here is derived from an EMBL/GenBank/DDBJ whole genome shotgun (WGS) entry which is preliminary data.</text>
</comment>
<dbReference type="InterPro" id="IPR009057">
    <property type="entry name" value="Homeodomain-like_sf"/>
</dbReference>
<dbReference type="GO" id="GO:0048513">
    <property type="term" value="P:animal organ development"/>
    <property type="evidence" value="ECO:0007669"/>
    <property type="project" value="UniProtKB-ARBA"/>
</dbReference>
<dbReference type="Pfam" id="PF00046">
    <property type="entry name" value="Homeodomain"/>
    <property type="match status" value="1"/>
</dbReference>
<dbReference type="OrthoDB" id="6159439at2759"/>
<evidence type="ECO:0000256" key="2">
    <source>
        <dbReference type="ARBA" id="ARBA00022473"/>
    </source>
</evidence>
<feature type="compositionally biased region" description="Basic and acidic residues" evidence="8">
    <location>
        <begin position="375"/>
        <end position="387"/>
    </location>
</feature>
<feature type="region of interest" description="Disordered" evidence="8">
    <location>
        <begin position="286"/>
        <end position="414"/>
    </location>
</feature>
<reference evidence="10" key="2">
    <citation type="submission" date="2018-07" db="EMBL/GenBank/DDBJ databases">
        <authorList>
            <person name="Mckenzie S.K."/>
            <person name="Kronauer D.J.C."/>
        </authorList>
    </citation>
    <scope>NUCLEOTIDE SEQUENCE</scope>
    <source>
        <strain evidence="10">Clonal line C1</strain>
    </source>
</reference>
<dbReference type="FunFam" id="1.10.10.60:FF:000176">
    <property type="entry name" value="pancreas/duodenum homeobox protein 1"/>
    <property type="match status" value="1"/>
</dbReference>
<feature type="compositionally biased region" description="Low complexity" evidence="8">
    <location>
        <begin position="541"/>
        <end position="558"/>
    </location>
</feature>
<reference evidence="10" key="1">
    <citation type="journal article" date="2018" name="Genome Res.">
        <title>The genomic architecture and molecular evolution of ant odorant receptors.</title>
        <authorList>
            <person name="McKenzie S.K."/>
            <person name="Kronauer D.J.C."/>
        </authorList>
    </citation>
    <scope>NUCLEOTIDE SEQUENCE [LARGE SCALE GENOMIC DNA]</scope>
    <source>
        <strain evidence="10">Clonal line C1</strain>
    </source>
</reference>
<evidence type="ECO:0000256" key="4">
    <source>
        <dbReference type="ARBA" id="ARBA00023155"/>
    </source>
</evidence>
<dbReference type="InterPro" id="IPR001356">
    <property type="entry name" value="HD"/>
</dbReference>
<feature type="domain" description="Homeobox" evidence="9">
    <location>
        <begin position="179"/>
        <end position="239"/>
    </location>
</feature>
<dbReference type="EMBL" id="QOIP01000010">
    <property type="protein sequence ID" value="RLU17895.1"/>
    <property type="molecule type" value="Genomic_DNA"/>
</dbReference>
<feature type="compositionally biased region" description="Polar residues" evidence="8">
    <location>
        <begin position="388"/>
        <end position="399"/>
    </location>
</feature>
<feature type="compositionally biased region" description="Low complexity" evidence="8">
    <location>
        <begin position="477"/>
        <end position="487"/>
    </location>
</feature>
<dbReference type="InterPro" id="IPR050848">
    <property type="entry name" value="Homeobox_TF"/>
</dbReference>
<feature type="region of interest" description="Disordered" evidence="8">
    <location>
        <begin position="472"/>
        <end position="563"/>
    </location>
</feature>
<feature type="compositionally biased region" description="Low complexity" evidence="8">
    <location>
        <begin position="298"/>
        <end position="348"/>
    </location>
</feature>
<evidence type="ECO:0000256" key="8">
    <source>
        <dbReference type="SAM" id="MobiDB-lite"/>
    </source>
</evidence>
<dbReference type="PROSITE" id="PS50071">
    <property type="entry name" value="HOMEOBOX_2"/>
    <property type="match status" value="1"/>
</dbReference>
<dbReference type="AlphaFoldDB" id="A0A3L8DBL8"/>
<feature type="compositionally biased region" description="Basic and acidic residues" evidence="8">
    <location>
        <begin position="352"/>
        <end position="362"/>
    </location>
</feature>
<gene>
    <name evidence="10" type="ORF">DMN91_010134</name>
</gene>
<keyword evidence="2" id="KW-0217">Developmental protein</keyword>
<dbReference type="InterPro" id="IPR020479">
    <property type="entry name" value="HD_metazoa"/>
</dbReference>
<dbReference type="SUPFAM" id="SSF46689">
    <property type="entry name" value="Homeodomain-like"/>
    <property type="match status" value="1"/>
</dbReference>
<feature type="compositionally biased region" description="Polar residues" evidence="8">
    <location>
        <begin position="498"/>
        <end position="528"/>
    </location>
</feature>
<dbReference type="InterPro" id="IPR017970">
    <property type="entry name" value="Homeobox_CS"/>
</dbReference>
<dbReference type="Proteomes" id="UP000279307">
    <property type="component" value="Chromosome 10"/>
</dbReference>
<feature type="region of interest" description="Disordered" evidence="8">
    <location>
        <begin position="427"/>
        <end position="458"/>
    </location>
</feature>
<keyword evidence="4 6" id="KW-0371">Homeobox</keyword>
<evidence type="ECO:0000256" key="1">
    <source>
        <dbReference type="ARBA" id="ARBA00004123"/>
    </source>
</evidence>
<feature type="compositionally biased region" description="Polar residues" evidence="8">
    <location>
        <begin position="428"/>
        <end position="458"/>
    </location>
</feature>
<evidence type="ECO:0000256" key="3">
    <source>
        <dbReference type="ARBA" id="ARBA00023125"/>
    </source>
</evidence>
<evidence type="ECO:0000259" key="9">
    <source>
        <dbReference type="PROSITE" id="PS50071"/>
    </source>
</evidence>
<dbReference type="GO" id="GO:0003677">
    <property type="term" value="F:DNA binding"/>
    <property type="evidence" value="ECO:0007669"/>
    <property type="project" value="UniProtKB-UniRule"/>
</dbReference>